<dbReference type="WBParaSite" id="PS1159_v2.g22144.t1">
    <property type="protein sequence ID" value="PS1159_v2.g22144.t1"/>
    <property type="gene ID" value="PS1159_v2.g22144"/>
</dbReference>
<proteinExistence type="predicted"/>
<sequence>MSDRNSSPPFERQGTTPRTPTFDRDYNPTPNEELETRLPILPFWKIREQSMEFGRLCVYRPSQEKLTKKVNDAVEKFIAVKPSKTKLKLKVNRITLTASWKWRNSKDDDACGICRGAFEACCTNCKLPGDGCPLALGECNHSFHLHCISKWIDSQPNPSCPLCRTEWKLIPSFPCRRSRSPGARRSSASPPHSHSRTPTPNPSSNNSIIISPPQLSYPTYDPGSPILNPSSNNSSSISPPQLYYPTYSPHSPIYHPMEDRSPSARRSSASPPHSHNRTPTPNPSNNNNNIISSPQLNHPTYDPGSMPHLPVSISYSPHSPIYHPMEEQ</sequence>
<evidence type="ECO:0000313" key="2">
    <source>
        <dbReference type="WBParaSite" id="PS1159_v2.g22144.t1"/>
    </source>
</evidence>
<reference evidence="2" key="1">
    <citation type="submission" date="2022-11" db="UniProtKB">
        <authorList>
            <consortium name="WormBaseParasite"/>
        </authorList>
    </citation>
    <scope>IDENTIFICATION</scope>
</reference>
<name>A0AC35FZ26_9BILA</name>
<protein>
    <submittedName>
        <fullName evidence="2">Anaphase-promoting complex subunit 11</fullName>
    </submittedName>
</protein>
<evidence type="ECO:0000313" key="1">
    <source>
        <dbReference type="Proteomes" id="UP000887580"/>
    </source>
</evidence>
<dbReference type="Proteomes" id="UP000887580">
    <property type="component" value="Unplaced"/>
</dbReference>
<organism evidence="1 2">
    <name type="scientific">Panagrolaimus sp. PS1159</name>
    <dbReference type="NCBI Taxonomy" id="55785"/>
    <lineage>
        <taxon>Eukaryota</taxon>
        <taxon>Metazoa</taxon>
        <taxon>Ecdysozoa</taxon>
        <taxon>Nematoda</taxon>
        <taxon>Chromadorea</taxon>
        <taxon>Rhabditida</taxon>
        <taxon>Tylenchina</taxon>
        <taxon>Panagrolaimomorpha</taxon>
        <taxon>Panagrolaimoidea</taxon>
        <taxon>Panagrolaimidae</taxon>
        <taxon>Panagrolaimus</taxon>
    </lineage>
</organism>
<accession>A0AC35FZ26</accession>